<dbReference type="SUPFAM" id="SSF56801">
    <property type="entry name" value="Acetyl-CoA synthetase-like"/>
    <property type="match status" value="1"/>
</dbReference>
<accession>A0A6G4V2E0</accession>
<comment type="caution">
    <text evidence="2">The sequence shown here is derived from an EMBL/GenBank/DDBJ whole genome shotgun (WGS) entry which is preliminary data.</text>
</comment>
<dbReference type="Proteomes" id="UP000472335">
    <property type="component" value="Unassembled WGS sequence"/>
</dbReference>
<gene>
    <name evidence="2" type="ORF">G5C60_10395</name>
</gene>
<evidence type="ECO:0000313" key="3">
    <source>
        <dbReference type="Proteomes" id="UP000472335"/>
    </source>
</evidence>
<protein>
    <submittedName>
        <fullName evidence="2">Long-chain fatty acid--CoA ligase</fullName>
    </submittedName>
</protein>
<dbReference type="InterPro" id="IPR042099">
    <property type="entry name" value="ANL_N_sf"/>
</dbReference>
<dbReference type="AlphaFoldDB" id="A0A6G4V2E0"/>
<reference evidence="2 3" key="1">
    <citation type="submission" date="2020-02" db="EMBL/GenBank/DDBJ databases">
        <title>Whole-genome analyses of novel actinobacteria.</title>
        <authorList>
            <person name="Sahin N."/>
            <person name="Gencbay T."/>
        </authorList>
    </citation>
    <scope>NUCLEOTIDE SEQUENCE [LARGE SCALE GENOMIC DNA]</scope>
    <source>
        <strain evidence="2 3">HC44</strain>
    </source>
</reference>
<organism evidence="2 3">
    <name type="scientific">Streptomyces scabichelini</name>
    <dbReference type="NCBI Taxonomy" id="2711217"/>
    <lineage>
        <taxon>Bacteria</taxon>
        <taxon>Bacillati</taxon>
        <taxon>Actinomycetota</taxon>
        <taxon>Actinomycetes</taxon>
        <taxon>Kitasatosporales</taxon>
        <taxon>Streptomycetaceae</taxon>
        <taxon>Streptomyces</taxon>
    </lineage>
</organism>
<name>A0A6G4V2E0_9ACTN</name>
<keyword evidence="2" id="KW-0436">Ligase</keyword>
<proteinExistence type="predicted"/>
<sequence length="41" mass="4348">MLEGFGMSETSAVASFSHRDRARKQGSVGVPLRGVQVRSGV</sequence>
<dbReference type="GO" id="GO:0016874">
    <property type="term" value="F:ligase activity"/>
    <property type="evidence" value="ECO:0007669"/>
    <property type="project" value="UniProtKB-KW"/>
</dbReference>
<feature type="region of interest" description="Disordered" evidence="1">
    <location>
        <begin position="1"/>
        <end position="30"/>
    </location>
</feature>
<evidence type="ECO:0000256" key="1">
    <source>
        <dbReference type="SAM" id="MobiDB-lite"/>
    </source>
</evidence>
<dbReference type="Gene3D" id="3.40.50.12780">
    <property type="entry name" value="N-terminal domain of ligase-like"/>
    <property type="match status" value="1"/>
</dbReference>
<evidence type="ECO:0000313" key="2">
    <source>
        <dbReference type="EMBL" id="NGO08047.1"/>
    </source>
</evidence>
<dbReference type="EMBL" id="JAAKZY010000024">
    <property type="protein sequence ID" value="NGO08047.1"/>
    <property type="molecule type" value="Genomic_DNA"/>
</dbReference>
<keyword evidence="3" id="KW-1185">Reference proteome</keyword>